<reference evidence="2" key="2">
    <citation type="submission" date="2020-05" db="UniProtKB">
        <authorList>
            <consortium name="EnsemblMetazoa"/>
        </authorList>
    </citation>
    <scope>IDENTIFICATION</scope>
    <source>
        <strain evidence="2">JHB</strain>
    </source>
</reference>
<dbReference type="InterPro" id="IPR002347">
    <property type="entry name" value="SDR_fam"/>
</dbReference>
<dbReference type="PANTHER" id="PTHR43975:SF2">
    <property type="entry name" value="EG:BACR7A4.14 PROTEIN-RELATED"/>
    <property type="match status" value="1"/>
</dbReference>
<dbReference type="KEGG" id="cqu:CpipJ_CPIJ016763"/>
<keyword evidence="3" id="KW-1185">Reference proteome</keyword>
<gene>
    <name evidence="2" type="primary">6050571</name>
    <name evidence="1" type="ORF">CpipJ_CPIJ016763</name>
</gene>
<evidence type="ECO:0000313" key="1">
    <source>
        <dbReference type="EMBL" id="EDS44512.1"/>
    </source>
</evidence>
<dbReference type="AlphaFoldDB" id="B0XBY3"/>
<dbReference type="InParanoid" id="B0XBY3"/>
<dbReference type="VEuPathDB" id="VectorBase:CPIJ016763"/>
<dbReference type="VEuPathDB" id="VectorBase:CQUJHB009370"/>
<dbReference type="OMA" id="HESEMRP"/>
<dbReference type="HOGENOM" id="CLU_010194_2_19_1"/>
<proteinExistence type="predicted"/>
<dbReference type="Gene3D" id="3.40.50.720">
    <property type="entry name" value="NAD(P)-binding Rossmann-like Domain"/>
    <property type="match status" value="1"/>
</dbReference>
<dbReference type="eggNOG" id="KOG0725">
    <property type="taxonomic scope" value="Eukaryota"/>
</dbReference>
<dbReference type="EMBL" id="DS232660">
    <property type="protein sequence ID" value="EDS44512.1"/>
    <property type="molecule type" value="Genomic_DNA"/>
</dbReference>
<evidence type="ECO:0000313" key="3">
    <source>
        <dbReference type="Proteomes" id="UP000002320"/>
    </source>
</evidence>
<dbReference type="PRINTS" id="PR00081">
    <property type="entry name" value="GDHRDH"/>
</dbReference>
<dbReference type="STRING" id="7176.B0XBY3"/>
<sequence length="119" mass="12366">MDFKGKVVIITGASSGIGAATAKYLAELGASLVLTGRNIENLQKVGQECEAAGKGKPLLVVADVCSEDDNVRVVGETVKKFGKLDVLVNNAGKGVMGSIETTSLSQWAKKGNPLKEPVH</sequence>
<protein>
    <submittedName>
        <fullName evidence="1 2">Short-chain dehydrogenase</fullName>
    </submittedName>
</protein>
<evidence type="ECO:0000313" key="2">
    <source>
        <dbReference type="EnsemblMetazoa" id="CPIJ016763-PA"/>
    </source>
</evidence>
<dbReference type="Proteomes" id="UP000002320">
    <property type="component" value="Unassembled WGS sequence"/>
</dbReference>
<dbReference type="PANTHER" id="PTHR43975">
    <property type="entry name" value="ZGC:101858"/>
    <property type="match status" value="1"/>
</dbReference>
<name>B0XBY3_CULQU</name>
<dbReference type="OrthoDB" id="47007at2759"/>
<reference evidence="1" key="1">
    <citation type="submission" date="2007-03" db="EMBL/GenBank/DDBJ databases">
        <title>Annotation of Culex pipiens quinquefasciatus.</title>
        <authorList>
            <consortium name="The Broad Institute Genome Sequencing Platform"/>
            <person name="Atkinson P.W."/>
            <person name="Hemingway J."/>
            <person name="Christensen B.M."/>
            <person name="Higgs S."/>
            <person name="Kodira C."/>
            <person name="Hannick L."/>
            <person name="Megy K."/>
            <person name="O'Leary S."/>
            <person name="Pearson M."/>
            <person name="Haas B.J."/>
            <person name="Mauceli E."/>
            <person name="Wortman J.R."/>
            <person name="Lee N.H."/>
            <person name="Guigo R."/>
            <person name="Stanke M."/>
            <person name="Alvarado L."/>
            <person name="Amedeo P."/>
            <person name="Antoine C.H."/>
            <person name="Arensburger P."/>
            <person name="Bidwell S.L."/>
            <person name="Crawford M."/>
            <person name="Camaro F."/>
            <person name="Devon K."/>
            <person name="Engels R."/>
            <person name="Hammond M."/>
            <person name="Howarth C."/>
            <person name="Koehrsen M."/>
            <person name="Lawson D."/>
            <person name="Montgomery P."/>
            <person name="Nene V."/>
            <person name="Nusbaum C."/>
            <person name="Puiu D."/>
            <person name="Romero-Severson J."/>
            <person name="Severson D.W."/>
            <person name="Shumway M."/>
            <person name="Sisk P."/>
            <person name="Stolte C."/>
            <person name="Zeng Q."/>
            <person name="Eisenstadt E."/>
            <person name="Fraser-Liggett C."/>
            <person name="Strausberg R."/>
            <person name="Galagan J."/>
            <person name="Birren B."/>
            <person name="Collins F.H."/>
        </authorList>
    </citation>
    <scope>NUCLEOTIDE SEQUENCE [LARGE SCALE GENOMIC DNA]</scope>
    <source>
        <strain evidence="1">JHB</strain>
    </source>
</reference>
<dbReference type="InterPro" id="IPR036291">
    <property type="entry name" value="NAD(P)-bd_dom_sf"/>
</dbReference>
<dbReference type="SUPFAM" id="SSF51735">
    <property type="entry name" value="NAD(P)-binding Rossmann-fold domains"/>
    <property type="match status" value="1"/>
</dbReference>
<organism>
    <name type="scientific">Culex quinquefasciatus</name>
    <name type="common">Southern house mosquito</name>
    <name type="synonym">Culex pungens</name>
    <dbReference type="NCBI Taxonomy" id="7176"/>
    <lineage>
        <taxon>Eukaryota</taxon>
        <taxon>Metazoa</taxon>
        <taxon>Ecdysozoa</taxon>
        <taxon>Arthropoda</taxon>
        <taxon>Hexapoda</taxon>
        <taxon>Insecta</taxon>
        <taxon>Pterygota</taxon>
        <taxon>Neoptera</taxon>
        <taxon>Endopterygota</taxon>
        <taxon>Diptera</taxon>
        <taxon>Nematocera</taxon>
        <taxon>Culicoidea</taxon>
        <taxon>Culicidae</taxon>
        <taxon>Culicinae</taxon>
        <taxon>Culicini</taxon>
        <taxon>Culex</taxon>
        <taxon>Culex</taxon>
    </lineage>
</organism>
<dbReference type="EnsemblMetazoa" id="CPIJ016763-RA">
    <property type="protein sequence ID" value="CPIJ016763-PA"/>
    <property type="gene ID" value="CPIJ016763"/>
</dbReference>
<dbReference type="Pfam" id="PF00106">
    <property type="entry name" value="adh_short"/>
    <property type="match status" value="1"/>
</dbReference>
<accession>B0XBY3</accession>